<feature type="compositionally biased region" description="Low complexity" evidence="2">
    <location>
        <begin position="63"/>
        <end position="75"/>
    </location>
</feature>
<organism evidence="3 4">
    <name type="scientific">Pseudocohnilembus persalinus</name>
    <name type="common">Ciliate</name>
    <dbReference type="NCBI Taxonomy" id="266149"/>
    <lineage>
        <taxon>Eukaryota</taxon>
        <taxon>Sar</taxon>
        <taxon>Alveolata</taxon>
        <taxon>Ciliophora</taxon>
        <taxon>Intramacronucleata</taxon>
        <taxon>Oligohymenophorea</taxon>
        <taxon>Scuticociliatia</taxon>
        <taxon>Philasterida</taxon>
        <taxon>Pseudocohnilembidae</taxon>
        <taxon>Pseudocohnilembus</taxon>
    </lineage>
</organism>
<dbReference type="Proteomes" id="UP000054937">
    <property type="component" value="Unassembled WGS sequence"/>
</dbReference>
<proteinExistence type="predicted"/>
<sequence length="647" mass="78057">MQINSKILQQCQKANLNLTSQEERNLKKFSRQNKNFSDLIGQFIDYSPKNKDTQENQFQKIENQQQEFEQQQTQEQQEEFQNEYKLGNQKENNTSQNTEKEEIKNEQNSGCILGLEQIYLDQIEIQDQNLQGDQQNEDKFNEQRIKELENIKIIKQKSVKFLQNQLKEFENEYEYQDQQNKKQDKENSEILKQNKKTILNGNYIDNCVNQFVQFQQNLGKLSLQYEDSLEFGKTQGIKTGLETLQTYKNREKIIWEQILMFYDQFNEDPETLNTQKNEEFIKLQNYYQIFAENQYQQYLMDIKEETIKKQIDFINSQVLIDGALVYDLQKSAKNMLQRNKSSVDYMKMEIKTELEKMKNTLQVIQQLKLQSQMQKFDEKKNFLSFSGEIFELLEKQMQRFSLLLKIMFMEFENNNNEQKMYNELKIQLIKMKEFLEIQNQKNQQQQMEKSSQFNNSLQQKSQLLGKNGNNTSQIQSYKQNSEIIDNEKDYFEYSLYQALNLENQQENQFNQNQNKSIRNNIIFKHQVLQKLNQYFDKLRDCSQKQDGESLVQNSIYKEIYYKIMEVLEGHQKLKQFERNLVQNEEFYGNYQQKFLEKIQSDMDNLEEKIKELKIVYEKAQNKKKNQIKEMGYDEGSLWSQIILNEFY</sequence>
<evidence type="ECO:0000313" key="4">
    <source>
        <dbReference type="Proteomes" id="UP000054937"/>
    </source>
</evidence>
<dbReference type="InParanoid" id="A0A0V0QVW6"/>
<accession>A0A0V0QVW6</accession>
<dbReference type="EMBL" id="LDAU01000100">
    <property type="protein sequence ID" value="KRX06144.1"/>
    <property type="molecule type" value="Genomic_DNA"/>
</dbReference>
<feature type="coiled-coil region" evidence="1">
    <location>
        <begin position="595"/>
        <end position="629"/>
    </location>
</feature>
<keyword evidence="1" id="KW-0175">Coiled coil</keyword>
<evidence type="ECO:0000256" key="2">
    <source>
        <dbReference type="SAM" id="MobiDB-lite"/>
    </source>
</evidence>
<feature type="region of interest" description="Disordered" evidence="2">
    <location>
        <begin position="63"/>
        <end position="105"/>
    </location>
</feature>
<keyword evidence="4" id="KW-1185">Reference proteome</keyword>
<reference evidence="3 4" key="1">
    <citation type="journal article" date="2015" name="Sci. Rep.">
        <title>Genome of the facultative scuticociliatosis pathogen Pseudocohnilembus persalinus provides insight into its virulence through horizontal gene transfer.</title>
        <authorList>
            <person name="Xiong J."/>
            <person name="Wang G."/>
            <person name="Cheng J."/>
            <person name="Tian M."/>
            <person name="Pan X."/>
            <person name="Warren A."/>
            <person name="Jiang C."/>
            <person name="Yuan D."/>
            <person name="Miao W."/>
        </authorList>
    </citation>
    <scope>NUCLEOTIDE SEQUENCE [LARGE SCALE GENOMIC DNA]</scope>
    <source>
        <strain evidence="3">36N120E</strain>
    </source>
</reference>
<protein>
    <submittedName>
        <fullName evidence="3">Uncharacterized protein</fullName>
    </submittedName>
</protein>
<dbReference type="AlphaFoldDB" id="A0A0V0QVW6"/>
<name>A0A0V0QVW6_PSEPJ</name>
<feature type="coiled-coil region" evidence="1">
    <location>
        <begin position="152"/>
        <end position="186"/>
    </location>
</feature>
<evidence type="ECO:0000256" key="1">
    <source>
        <dbReference type="SAM" id="Coils"/>
    </source>
</evidence>
<comment type="caution">
    <text evidence="3">The sequence shown here is derived from an EMBL/GenBank/DDBJ whole genome shotgun (WGS) entry which is preliminary data.</text>
</comment>
<evidence type="ECO:0000313" key="3">
    <source>
        <dbReference type="EMBL" id="KRX06144.1"/>
    </source>
</evidence>
<gene>
    <name evidence="3" type="ORF">PPERSA_00024</name>
</gene>